<protein>
    <recommendedName>
        <fullName evidence="2">Myb-like domain-containing protein</fullName>
    </recommendedName>
</protein>
<dbReference type="EMBL" id="PYDT01000003">
    <property type="protein sequence ID" value="THU65294.1"/>
    <property type="molecule type" value="Genomic_DNA"/>
</dbReference>
<accession>A0A4S8JT26</accession>
<gene>
    <name evidence="3" type="ORF">C4D60_Mb05t02120</name>
</gene>
<keyword evidence="4" id="KW-1185">Reference proteome</keyword>
<name>A0A4S8JT26_MUSBA</name>
<dbReference type="STRING" id="52838.A0A4S8JT26"/>
<dbReference type="PANTHER" id="PTHR33492">
    <property type="entry name" value="OSJNBA0043A12.37 PROTEIN-RELATED"/>
    <property type="match status" value="1"/>
</dbReference>
<dbReference type="AlphaFoldDB" id="A0A4S8JT26"/>
<dbReference type="PROSITE" id="PS50090">
    <property type="entry name" value="MYB_LIKE"/>
    <property type="match status" value="1"/>
</dbReference>
<feature type="region of interest" description="Disordered" evidence="1">
    <location>
        <begin position="154"/>
        <end position="219"/>
    </location>
</feature>
<sequence>MRSIASQRKDKEKMEKNVFVVVGGGDKSREYRKGNWTLDETMVLIQAKKMDCERREQRLKELPRGGSSRPQEMRWKWVEDRCWGQGCYRSQNQCSDRWDNLMRDYKKVRAYETSSSVGGNPDLSYWNLEKNDRKERNLPSNVLPEVYAALTEVVQRKRSGGASAPPGRPTEEKRRCGPSAGSPAPRHARPVTTADSEDRQHPMSPQRKRKRGEGSSSNTLELSSAIMKCASIMAEALQAGEKQEEVRHKDLISIERRKAKLEESKSVMGMQSMDGLAAAINKLASSILGLVTGRVQKLQNK</sequence>
<organism evidence="3 4">
    <name type="scientific">Musa balbisiana</name>
    <name type="common">Banana</name>
    <dbReference type="NCBI Taxonomy" id="52838"/>
    <lineage>
        <taxon>Eukaryota</taxon>
        <taxon>Viridiplantae</taxon>
        <taxon>Streptophyta</taxon>
        <taxon>Embryophyta</taxon>
        <taxon>Tracheophyta</taxon>
        <taxon>Spermatophyta</taxon>
        <taxon>Magnoliopsida</taxon>
        <taxon>Liliopsida</taxon>
        <taxon>Zingiberales</taxon>
        <taxon>Musaceae</taxon>
        <taxon>Musa</taxon>
    </lineage>
</organism>
<evidence type="ECO:0000313" key="4">
    <source>
        <dbReference type="Proteomes" id="UP000317650"/>
    </source>
</evidence>
<dbReference type="PANTHER" id="PTHR33492:SF12">
    <property type="entry name" value="HOMEODOMAIN-LIKE SUPERFAMILY PROTEIN-RELATED"/>
    <property type="match status" value="1"/>
</dbReference>
<dbReference type="Proteomes" id="UP000317650">
    <property type="component" value="Chromosome 5"/>
</dbReference>
<evidence type="ECO:0000256" key="1">
    <source>
        <dbReference type="SAM" id="MobiDB-lite"/>
    </source>
</evidence>
<dbReference type="InterPro" id="IPR001005">
    <property type="entry name" value="SANT/Myb"/>
</dbReference>
<dbReference type="InterPro" id="IPR044822">
    <property type="entry name" value="Myb_DNA-bind_4"/>
</dbReference>
<dbReference type="Gene3D" id="1.10.10.60">
    <property type="entry name" value="Homeodomain-like"/>
    <property type="match status" value="1"/>
</dbReference>
<comment type="caution">
    <text evidence="3">The sequence shown here is derived from an EMBL/GenBank/DDBJ whole genome shotgun (WGS) entry which is preliminary data.</text>
</comment>
<evidence type="ECO:0000313" key="3">
    <source>
        <dbReference type="EMBL" id="THU65294.1"/>
    </source>
</evidence>
<evidence type="ECO:0000259" key="2">
    <source>
        <dbReference type="PROSITE" id="PS50090"/>
    </source>
</evidence>
<dbReference type="Pfam" id="PF13837">
    <property type="entry name" value="Myb_DNA-bind_4"/>
    <property type="match status" value="1"/>
</dbReference>
<reference evidence="3 4" key="1">
    <citation type="journal article" date="2019" name="Nat. Plants">
        <title>Genome sequencing of Musa balbisiana reveals subgenome evolution and function divergence in polyploid bananas.</title>
        <authorList>
            <person name="Yao X."/>
        </authorList>
    </citation>
    <scope>NUCLEOTIDE SEQUENCE [LARGE SCALE GENOMIC DNA]</scope>
    <source>
        <strain evidence="4">cv. DH-PKW</strain>
        <tissue evidence="3">Leaves</tissue>
    </source>
</reference>
<feature type="domain" description="Myb-like" evidence="2">
    <location>
        <begin position="28"/>
        <end position="102"/>
    </location>
</feature>
<proteinExistence type="predicted"/>